<dbReference type="InterPro" id="IPR009061">
    <property type="entry name" value="DNA-bd_dom_put_sf"/>
</dbReference>
<keyword evidence="3" id="KW-1185">Reference proteome</keyword>
<evidence type="ECO:0000313" key="2">
    <source>
        <dbReference type="EMBL" id="MFC2967342.1"/>
    </source>
</evidence>
<organism evidence="2 3">
    <name type="scientific">Acidimangrovimonas pyrenivorans</name>
    <dbReference type="NCBI Taxonomy" id="2030798"/>
    <lineage>
        <taxon>Bacteria</taxon>
        <taxon>Pseudomonadati</taxon>
        <taxon>Pseudomonadota</taxon>
        <taxon>Alphaproteobacteria</taxon>
        <taxon>Rhodobacterales</taxon>
        <taxon>Paracoccaceae</taxon>
        <taxon>Acidimangrovimonas</taxon>
    </lineage>
</organism>
<comment type="caution">
    <text evidence="2">The sequence shown here is derived from an EMBL/GenBank/DDBJ whole genome shotgun (WGS) entry which is preliminary data.</text>
</comment>
<evidence type="ECO:0000313" key="3">
    <source>
        <dbReference type="Proteomes" id="UP001595443"/>
    </source>
</evidence>
<name>A0ABV7AE75_9RHOB</name>
<dbReference type="SUPFAM" id="SSF46955">
    <property type="entry name" value="Putative DNA-binding domain"/>
    <property type="match status" value="1"/>
</dbReference>
<dbReference type="RefSeq" id="WP_377831978.1">
    <property type="nucleotide sequence ID" value="NZ_JBHRSK010000004.1"/>
</dbReference>
<dbReference type="Proteomes" id="UP001595443">
    <property type="component" value="Unassembled WGS sequence"/>
</dbReference>
<dbReference type="InterPro" id="IPR041657">
    <property type="entry name" value="HTH_17"/>
</dbReference>
<evidence type="ECO:0000259" key="1">
    <source>
        <dbReference type="Pfam" id="PF12728"/>
    </source>
</evidence>
<protein>
    <submittedName>
        <fullName evidence="2">Helix-turn-helix domain-containing protein</fullName>
    </submittedName>
</protein>
<dbReference type="Pfam" id="PF12728">
    <property type="entry name" value="HTH_17"/>
    <property type="match status" value="1"/>
</dbReference>
<dbReference type="EMBL" id="JBHRSK010000004">
    <property type="protein sequence ID" value="MFC2967342.1"/>
    <property type="molecule type" value="Genomic_DNA"/>
</dbReference>
<feature type="domain" description="Helix-turn-helix" evidence="1">
    <location>
        <begin position="1"/>
        <end position="50"/>
    </location>
</feature>
<proteinExistence type="predicted"/>
<accession>A0ABV7AE75</accession>
<sequence>MTEAQAAEFLSISKRTLSDMRRSGEIQHSIVGKRGIRYEESDISEYLSRKKVRATPRILAQPRRGQARAQALLDII</sequence>
<reference evidence="3" key="1">
    <citation type="journal article" date="2019" name="Int. J. Syst. Evol. Microbiol.">
        <title>The Global Catalogue of Microorganisms (GCM) 10K type strain sequencing project: providing services to taxonomists for standard genome sequencing and annotation.</title>
        <authorList>
            <consortium name="The Broad Institute Genomics Platform"/>
            <consortium name="The Broad Institute Genome Sequencing Center for Infectious Disease"/>
            <person name="Wu L."/>
            <person name="Ma J."/>
        </authorList>
    </citation>
    <scope>NUCLEOTIDE SEQUENCE [LARGE SCALE GENOMIC DNA]</scope>
    <source>
        <strain evidence="3">KCTC 62192</strain>
    </source>
</reference>
<gene>
    <name evidence="2" type="ORF">ACFOES_04480</name>
</gene>